<dbReference type="GO" id="GO:0004601">
    <property type="term" value="F:peroxidase activity"/>
    <property type="evidence" value="ECO:0007669"/>
    <property type="project" value="UniProtKB-KW"/>
</dbReference>
<dbReference type="PRINTS" id="PR00459">
    <property type="entry name" value="ASPEROXIDASE"/>
</dbReference>
<dbReference type="Gene3D" id="1.10.520.10">
    <property type="match status" value="1"/>
</dbReference>
<keyword evidence="4" id="KW-0732">Signal</keyword>
<dbReference type="RefSeq" id="XP_005828604.1">
    <property type="nucleotide sequence ID" value="XM_005828547.1"/>
</dbReference>
<dbReference type="CDD" id="cd00691">
    <property type="entry name" value="ascorbate_peroxidase"/>
    <property type="match status" value="1"/>
</dbReference>
<reference evidence="8" key="2">
    <citation type="submission" date="2012-11" db="EMBL/GenBank/DDBJ databases">
        <authorList>
            <person name="Kuo A."/>
            <person name="Curtis B.A."/>
            <person name="Tanifuji G."/>
            <person name="Burki F."/>
            <person name="Gruber A."/>
            <person name="Irimia M."/>
            <person name="Maruyama S."/>
            <person name="Arias M.C."/>
            <person name="Ball S.G."/>
            <person name="Gile G.H."/>
            <person name="Hirakawa Y."/>
            <person name="Hopkins J.F."/>
            <person name="Rensing S.A."/>
            <person name="Schmutz J."/>
            <person name="Symeonidi A."/>
            <person name="Elias M."/>
            <person name="Eveleigh R.J."/>
            <person name="Herman E.K."/>
            <person name="Klute M.J."/>
            <person name="Nakayama T."/>
            <person name="Obornik M."/>
            <person name="Reyes-Prieto A."/>
            <person name="Armbrust E.V."/>
            <person name="Aves S.J."/>
            <person name="Beiko R.G."/>
            <person name="Coutinho P."/>
            <person name="Dacks J.B."/>
            <person name="Durnford D.G."/>
            <person name="Fast N.M."/>
            <person name="Green B.R."/>
            <person name="Grisdale C."/>
            <person name="Hempe F."/>
            <person name="Henrissat B."/>
            <person name="Hoppner M.P."/>
            <person name="Ishida K.-I."/>
            <person name="Kim E."/>
            <person name="Koreny L."/>
            <person name="Kroth P.G."/>
            <person name="Liu Y."/>
            <person name="Malik S.-B."/>
            <person name="Maier U.G."/>
            <person name="McRose D."/>
            <person name="Mock T."/>
            <person name="Neilson J.A."/>
            <person name="Onodera N.T."/>
            <person name="Poole A.M."/>
            <person name="Pritham E.J."/>
            <person name="Richards T.A."/>
            <person name="Rocap G."/>
            <person name="Roy S.W."/>
            <person name="Sarai C."/>
            <person name="Schaack S."/>
            <person name="Shirato S."/>
            <person name="Slamovits C.H."/>
            <person name="Spencer D.F."/>
            <person name="Suzuki S."/>
            <person name="Worden A.Z."/>
            <person name="Zauner S."/>
            <person name="Barry K."/>
            <person name="Bell C."/>
            <person name="Bharti A.K."/>
            <person name="Crow J.A."/>
            <person name="Grimwood J."/>
            <person name="Kramer R."/>
            <person name="Lindquist E."/>
            <person name="Lucas S."/>
            <person name="Salamov A."/>
            <person name="McFadden G.I."/>
            <person name="Lane C.E."/>
            <person name="Keeling P.J."/>
            <person name="Gray M.W."/>
            <person name="Grigoriev I.V."/>
            <person name="Archibald J.M."/>
        </authorList>
    </citation>
    <scope>NUCLEOTIDE SEQUENCE</scope>
    <source>
        <strain evidence="8">CCMP2712</strain>
    </source>
</reference>
<dbReference type="GO" id="GO:0042744">
    <property type="term" value="P:hydrogen peroxide catabolic process"/>
    <property type="evidence" value="ECO:0007669"/>
    <property type="project" value="TreeGrafter"/>
</dbReference>
<protein>
    <submittedName>
        <fullName evidence="6">Ascorbate peroxidase, plastid-targeted</fullName>
    </submittedName>
</protein>
<name>L1J0F2_GUITC</name>
<evidence type="ECO:0000256" key="2">
    <source>
        <dbReference type="RuleBase" id="RU004241"/>
    </source>
</evidence>
<evidence type="ECO:0000259" key="5">
    <source>
        <dbReference type="PROSITE" id="PS50873"/>
    </source>
</evidence>
<dbReference type="OrthoDB" id="2859658at2759"/>
<feature type="region of interest" description="Disordered" evidence="3">
    <location>
        <begin position="183"/>
        <end position="220"/>
    </location>
</feature>
<keyword evidence="8" id="KW-1185">Reference proteome</keyword>
<dbReference type="eggNOG" id="ENOG502QS7Q">
    <property type="taxonomic scope" value="Eukaryota"/>
</dbReference>
<dbReference type="HOGENOM" id="CLU_036959_2_1_1"/>
<reference evidence="7" key="3">
    <citation type="submission" date="2016-03" db="UniProtKB">
        <authorList>
            <consortium name="EnsemblProtists"/>
        </authorList>
    </citation>
    <scope>IDENTIFICATION</scope>
</reference>
<proteinExistence type="inferred from homology"/>
<dbReference type="FunFam" id="1.10.520.10:FF:000007">
    <property type="entry name" value="L-ascorbate peroxidase S chloroplastic/mitochondrial"/>
    <property type="match status" value="1"/>
</dbReference>
<dbReference type="InterPro" id="IPR044831">
    <property type="entry name" value="Ccp1-like"/>
</dbReference>
<dbReference type="Proteomes" id="UP000011087">
    <property type="component" value="Unassembled WGS sequence"/>
</dbReference>
<dbReference type="Pfam" id="PF00141">
    <property type="entry name" value="peroxidase"/>
    <property type="match status" value="1"/>
</dbReference>
<dbReference type="PROSITE" id="PS00435">
    <property type="entry name" value="PEROXIDASE_1"/>
    <property type="match status" value="1"/>
</dbReference>
<dbReference type="KEGG" id="gtt:GUITHDRAFT_153788"/>
<feature type="chain" id="PRO_5008770706" evidence="4">
    <location>
        <begin position="18"/>
        <end position="364"/>
    </location>
</feature>
<dbReference type="PANTHER" id="PTHR31356:SF66">
    <property type="entry name" value="CATALASE-PEROXIDASE"/>
    <property type="match status" value="1"/>
</dbReference>
<dbReference type="SUPFAM" id="SSF48113">
    <property type="entry name" value="Heme-dependent peroxidases"/>
    <property type="match status" value="1"/>
</dbReference>
<dbReference type="OMA" id="PIKEKHA"/>
<dbReference type="PROSITE" id="PS51257">
    <property type="entry name" value="PROKAR_LIPOPROTEIN"/>
    <property type="match status" value="1"/>
</dbReference>
<evidence type="ECO:0000313" key="7">
    <source>
        <dbReference type="EnsemblProtists" id="EKX41624"/>
    </source>
</evidence>
<dbReference type="GO" id="GO:0000302">
    <property type="term" value="P:response to reactive oxygen species"/>
    <property type="evidence" value="ECO:0007669"/>
    <property type="project" value="TreeGrafter"/>
</dbReference>
<dbReference type="GO" id="GO:0020037">
    <property type="term" value="F:heme binding"/>
    <property type="evidence" value="ECO:0007669"/>
    <property type="project" value="InterPro"/>
</dbReference>
<dbReference type="GO" id="GO:0034599">
    <property type="term" value="P:cellular response to oxidative stress"/>
    <property type="evidence" value="ECO:0007669"/>
    <property type="project" value="InterPro"/>
</dbReference>
<keyword evidence="6" id="KW-0575">Peroxidase</keyword>
<dbReference type="Gene3D" id="1.10.420.10">
    <property type="entry name" value="Peroxidase, domain 2"/>
    <property type="match status" value="1"/>
</dbReference>
<dbReference type="InterPro" id="IPR002016">
    <property type="entry name" value="Haem_peroxidase"/>
</dbReference>
<dbReference type="EnsemblProtists" id="EKX41624">
    <property type="protein sequence ID" value="EKX41624"/>
    <property type="gene ID" value="GUITHDRAFT_153788"/>
</dbReference>
<dbReference type="InterPro" id="IPR019793">
    <property type="entry name" value="Peroxidases_heam-ligand_BS"/>
</dbReference>
<evidence type="ECO:0000256" key="1">
    <source>
        <dbReference type="ARBA" id="ARBA00023002"/>
    </source>
</evidence>
<sequence>MLRKSALIAVAAAVAEAYILPGTPLTTSCKNVAHSAISTSQQRPRVPSLRRSVSLRMATSVSKEEMTEQLKGAKKMIEDLIDKTNANPIMVRLAWHDSGTFDASINADWPKAGGAIGSIRFEPEIKHGANAGLAGAVKMLEPVKKQFPAVSYADLFQMASACAIELAGGPKIDMKYGRVDAAGPQDCSPEGNLPDAEAGPNGKYGGTSGTKPTEDTTPNGHLRKVFYRMGLNDEEIVALSGAHTLGRAFKDRSGLGAEKTKFTDGSQVARADGKAGIGRTGGSSWTEKWLKFDNSYFTTIPNKSADPELLKLSTDKTLFDDEGFRPFAEKFRDSQDEFFKSYANAHKKLSELGSKFEPADGIKI</sequence>
<dbReference type="InterPro" id="IPR010255">
    <property type="entry name" value="Haem_peroxidase_sf"/>
</dbReference>
<reference evidence="6 8" key="1">
    <citation type="journal article" date="2012" name="Nature">
        <title>Algal genomes reveal evolutionary mosaicism and the fate of nucleomorphs.</title>
        <authorList>
            <consortium name="DOE Joint Genome Institute"/>
            <person name="Curtis B.A."/>
            <person name="Tanifuji G."/>
            <person name="Burki F."/>
            <person name="Gruber A."/>
            <person name="Irimia M."/>
            <person name="Maruyama S."/>
            <person name="Arias M.C."/>
            <person name="Ball S.G."/>
            <person name="Gile G.H."/>
            <person name="Hirakawa Y."/>
            <person name="Hopkins J.F."/>
            <person name="Kuo A."/>
            <person name="Rensing S.A."/>
            <person name="Schmutz J."/>
            <person name="Symeonidi A."/>
            <person name="Elias M."/>
            <person name="Eveleigh R.J."/>
            <person name="Herman E.K."/>
            <person name="Klute M.J."/>
            <person name="Nakayama T."/>
            <person name="Obornik M."/>
            <person name="Reyes-Prieto A."/>
            <person name="Armbrust E.V."/>
            <person name="Aves S.J."/>
            <person name="Beiko R.G."/>
            <person name="Coutinho P."/>
            <person name="Dacks J.B."/>
            <person name="Durnford D.G."/>
            <person name="Fast N.M."/>
            <person name="Green B.R."/>
            <person name="Grisdale C.J."/>
            <person name="Hempel F."/>
            <person name="Henrissat B."/>
            <person name="Hoppner M.P."/>
            <person name="Ishida K."/>
            <person name="Kim E."/>
            <person name="Koreny L."/>
            <person name="Kroth P.G."/>
            <person name="Liu Y."/>
            <person name="Malik S.B."/>
            <person name="Maier U.G."/>
            <person name="McRose D."/>
            <person name="Mock T."/>
            <person name="Neilson J.A."/>
            <person name="Onodera N.T."/>
            <person name="Poole A.M."/>
            <person name="Pritham E.J."/>
            <person name="Richards T.A."/>
            <person name="Rocap G."/>
            <person name="Roy S.W."/>
            <person name="Sarai C."/>
            <person name="Schaack S."/>
            <person name="Shirato S."/>
            <person name="Slamovits C.H."/>
            <person name="Spencer D.F."/>
            <person name="Suzuki S."/>
            <person name="Worden A.Z."/>
            <person name="Zauner S."/>
            <person name="Barry K."/>
            <person name="Bell C."/>
            <person name="Bharti A.K."/>
            <person name="Crow J.A."/>
            <person name="Grimwood J."/>
            <person name="Kramer R."/>
            <person name="Lindquist E."/>
            <person name="Lucas S."/>
            <person name="Salamov A."/>
            <person name="McFadden G.I."/>
            <person name="Lane C.E."/>
            <person name="Keeling P.J."/>
            <person name="Gray M.W."/>
            <person name="Grigoriev I.V."/>
            <person name="Archibald J.M."/>
        </authorList>
    </citation>
    <scope>NUCLEOTIDE SEQUENCE</scope>
    <source>
        <strain evidence="6 8">CCMP2712</strain>
    </source>
</reference>
<dbReference type="InterPro" id="IPR002207">
    <property type="entry name" value="Peroxidase_I"/>
</dbReference>
<accession>L1J0F2</accession>
<feature type="domain" description="Plant heme peroxidase family profile" evidence="5">
    <location>
        <begin position="150"/>
        <end position="364"/>
    </location>
</feature>
<dbReference type="PaxDb" id="55529-EKX41624"/>
<comment type="similarity">
    <text evidence="2">Belongs to the peroxidase family.</text>
</comment>
<dbReference type="GeneID" id="17298275"/>
<evidence type="ECO:0000313" key="6">
    <source>
        <dbReference type="EMBL" id="EKX41624.1"/>
    </source>
</evidence>
<feature type="signal peptide" evidence="4">
    <location>
        <begin position="1"/>
        <end position="17"/>
    </location>
</feature>
<dbReference type="PROSITE" id="PS50873">
    <property type="entry name" value="PEROXIDASE_4"/>
    <property type="match status" value="1"/>
</dbReference>
<dbReference type="EMBL" id="JH993022">
    <property type="protein sequence ID" value="EKX41624.1"/>
    <property type="molecule type" value="Genomic_DNA"/>
</dbReference>
<evidence type="ECO:0000313" key="8">
    <source>
        <dbReference type="Proteomes" id="UP000011087"/>
    </source>
</evidence>
<evidence type="ECO:0000256" key="3">
    <source>
        <dbReference type="SAM" id="MobiDB-lite"/>
    </source>
</evidence>
<organism evidence="6">
    <name type="scientific">Guillardia theta (strain CCMP2712)</name>
    <name type="common">Cryptophyte</name>
    <dbReference type="NCBI Taxonomy" id="905079"/>
    <lineage>
        <taxon>Eukaryota</taxon>
        <taxon>Cryptophyceae</taxon>
        <taxon>Pyrenomonadales</taxon>
        <taxon>Geminigeraceae</taxon>
        <taxon>Guillardia</taxon>
    </lineage>
</organism>
<gene>
    <name evidence="6" type="ORF">GUITHDRAFT_153788</name>
</gene>
<feature type="compositionally biased region" description="Polar residues" evidence="3">
    <location>
        <begin position="209"/>
        <end position="219"/>
    </location>
</feature>
<dbReference type="STRING" id="905079.L1J0F2"/>
<dbReference type="PANTHER" id="PTHR31356">
    <property type="entry name" value="THYLAKOID LUMENAL 29 KDA PROTEIN, CHLOROPLASTIC-RELATED"/>
    <property type="match status" value="1"/>
</dbReference>
<dbReference type="PRINTS" id="PR00458">
    <property type="entry name" value="PEROXIDASE"/>
</dbReference>
<evidence type="ECO:0000256" key="4">
    <source>
        <dbReference type="SAM" id="SignalP"/>
    </source>
</evidence>
<keyword evidence="1" id="KW-0560">Oxidoreductase</keyword>
<dbReference type="AlphaFoldDB" id="L1J0F2"/>